<evidence type="ECO:0000313" key="4">
    <source>
        <dbReference type="Proteomes" id="UP000185511"/>
    </source>
</evidence>
<name>A0AAC9PRP0_9PSEU</name>
<feature type="domain" description="UspA" evidence="2">
    <location>
        <begin position="12"/>
        <end position="170"/>
    </location>
</feature>
<dbReference type="InterPro" id="IPR006015">
    <property type="entry name" value="Universal_stress_UspA"/>
</dbReference>
<dbReference type="InterPro" id="IPR014729">
    <property type="entry name" value="Rossmann-like_a/b/a_fold"/>
</dbReference>
<protein>
    <submittedName>
        <fullName evidence="3">Universal stress protein UspA-like protein</fullName>
    </submittedName>
</protein>
<keyword evidence="4" id="KW-1185">Reference proteome</keyword>
<dbReference type="Pfam" id="PF00582">
    <property type="entry name" value="Usp"/>
    <property type="match status" value="1"/>
</dbReference>
<dbReference type="Proteomes" id="UP000185511">
    <property type="component" value="Chromosome"/>
</dbReference>
<dbReference type="EMBL" id="CP016076">
    <property type="protein sequence ID" value="APU14167.1"/>
    <property type="molecule type" value="Genomic_DNA"/>
</dbReference>
<dbReference type="PANTHER" id="PTHR46553:SF3">
    <property type="entry name" value="ADENINE NUCLEOTIDE ALPHA HYDROLASES-LIKE SUPERFAMILY PROTEIN"/>
    <property type="match status" value="1"/>
</dbReference>
<dbReference type="PANTHER" id="PTHR46553">
    <property type="entry name" value="ADENINE NUCLEOTIDE ALPHA HYDROLASES-LIKE SUPERFAMILY PROTEIN"/>
    <property type="match status" value="1"/>
</dbReference>
<evidence type="ECO:0000259" key="2">
    <source>
        <dbReference type="Pfam" id="PF00582"/>
    </source>
</evidence>
<organism evidence="3 4">
    <name type="scientific">Actinoalloteichus fjordicus</name>
    <dbReference type="NCBI Taxonomy" id="1612552"/>
    <lineage>
        <taxon>Bacteria</taxon>
        <taxon>Bacillati</taxon>
        <taxon>Actinomycetota</taxon>
        <taxon>Actinomycetes</taxon>
        <taxon>Pseudonocardiales</taxon>
        <taxon>Pseudonocardiaceae</taxon>
        <taxon>Actinoalloteichus</taxon>
    </lineage>
</organism>
<sequence length="188" mass="19255">MSEQASDRFEGNRPIVVGVDGSPTSVAALAWVLAQNEAHRRPIHAVSAWHFVPMAAGPATVLVDPGDVRQDHVERLRQVVAEATETVTSAGGSGSSAAGPSPGSAVALDDVDIRQEVIEGPPATVLLEAARDAAVLVLGSHGHGRAYASLVGSVSAACIRHAHCPVIVIPPGMAEDTTGSQLVAEANR</sequence>
<dbReference type="SUPFAM" id="SSF52402">
    <property type="entry name" value="Adenine nucleotide alpha hydrolases-like"/>
    <property type="match status" value="1"/>
</dbReference>
<reference evidence="4" key="1">
    <citation type="submission" date="2016-06" db="EMBL/GenBank/DDBJ databases">
        <title>Complete genome sequence of Actinoalloteichus fjordicus DSM 46855 (=ADI127-17), type strain of the new species Actinoalloteichus fjordicus.</title>
        <authorList>
            <person name="Ruckert C."/>
            <person name="Nouioui I."/>
            <person name="Willmese J."/>
            <person name="van Wezel G."/>
            <person name="Klenk H.-P."/>
            <person name="Kalinowski J."/>
            <person name="Zotchev S.B."/>
        </authorList>
    </citation>
    <scope>NUCLEOTIDE SEQUENCE [LARGE SCALE GENOMIC DNA]</scope>
    <source>
        <strain evidence="4">ADI127-7</strain>
    </source>
</reference>
<dbReference type="InterPro" id="IPR006016">
    <property type="entry name" value="UspA"/>
</dbReference>
<dbReference type="KEGG" id="acad:UA74_10520"/>
<evidence type="ECO:0000256" key="1">
    <source>
        <dbReference type="ARBA" id="ARBA00008791"/>
    </source>
</evidence>
<dbReference type="PRINTS" id="PR01438">
    <property type="entry name" value="UNVRSLSTRESS"/>
</dbReference>
<gene>
    <name evidence="3" type="ORF">UA74_10520</name>
</gene>
<comment type="similarity">
    <text evidence="1">Belongs to the universal stress protein A family.</text>
</comment>
<evidence type="ECO:0000313" key="3">
    <source>
        <dbReference type="EMBL" id="APU14167.1"/>
    </source>
</evidence>
<proteinExistence type="inferred from homology"/>
<dbReference type="Gene3D" id="3.40.50.620">
    <property type="entry name" value="HUPs"/>
    <property type="match status" value="1"/>
</dbReference>
<dbReference type="RefSeq" id="WP_198042986.1">
    <property type="nucleotide sequence ID" value="NZ_CP016076.1"/>
</dbReference>
<dbReference type="AlphaFoldDB" id="A0AAC9PRP0"/>
<accession>A0AAC9PRP0</accession>